<dbReference type="AlphaFoldDB" id="A0A9W6TSV3"/>
<evidence type="ECO:0000256" key="13">
    <source>
        <dbReference type="PROSITE-ProRule" id="PRU00339"/>
    </source>
</evidence>
<dbReference type="EC" id="2.4.1.109" evidence="5"/>
<dbReference type="InterPro" id="IPR019734">
    <property type="entry name" value="TPR_rpt"/>
</dbReference>
<keyword evidence="9 13" id="KW-0802">TPR repeat</keyword>
<protein>
    <recommendedName>
        <fullName evidence="5">dolichyl-phosphate-mannose--protein mannosyltransferase</fullName>
        <ecNumber evidence="5">2.4.1.109</ecNumber>
    </recommendedName>
</protein>
<feature type="chain" id="PRO_5040780804" description="dolichyl-phosphate-mannose--protein mannosyltransferase" evidence="16">
    <location>
        <begin position="28"/>
        <end position="781"/>
    </location>
</feature>
<dbReference type="Pfam" id="PF08409">
    <property type="entry name" value="TMTC_DUF1736"/>
    <property type="match status" value="1"/>
</dbReference>
<dbReference type="GO" id="GO:0005783">
    <property type="term" value="C:endoplasmic reticulum"/>
    <property type="evidence" value="ECO:0007669"/>
    <property type="project" value="UniProtKB-SubCell"/>
</dbReference>
<dbReference type="SUPFAM" id="SSF48452">
    <property type="entry name" value="TPR-like"/>
    <property type="match status" value="2"/>
</dbReference>
<evidence type="ECO:0000256" key="11">
    <source>
        <dbReference type="ARBA" id="ARBA00022989"/>
    </source>
</evidence>
<evidence type="ECO:0000256" key="10">
    <source>
        <dbReference type="ARBA" id="ARBA00022824"/>
    </source>
</evidence>
<keyword evidence="7 15" id="KW-0812">Transmembrane</keyword>
<dbReference type="PANTHER" id="PTHR44227">
    <property type="match status" value="1"/>
</dbReference>
<gene>
    <name evidence="18" type="ORF">Plil01_000739900</name>
</gene>
<keyword evidence="6" id="KW-0808">Transferase</keyword>
<evidence type="ECO:0000256" key="12">
    <source>
        <dbReference type="ARBA" id="ARBA00023136"/>
    </source>
</evidence>
<feature type="transmembrane region" description="Helical" evidence="15">
    <location>
        <begin position="211"/>
        <end position="235"/>
    </location>
</feature>
<evidence type="ECO:0000313" key="18">
    <source>
        <dbReference type="EMBL" id="GMF19377.1"/>
    </source>
</evidence>
<keyword evidence="10" id="KW-0256">Endoplasmic reticulum</keyword>
<evidence type="ECO:0000256" key="8">
    <source>
        <dbReference type="ARBA" id="ARBA00022737"/>
    </source>
</evidence>
<evidence type="ECO:0000256" key="6">
    <source>
        <dbReference type="ARBA" id="ARBA00022679"/>
    </source>
</evidence>
<keyword evidence="19" id="KW-1185">Reference proteome</keyword>
<dbReference type="OrthoDB" id="66906at2759"/>
<comment type="pathway">
    <text evidence="3">Protein modification; protein glycosylation.</text>
</comment>
<dbReference type="SMART" id="SM00028">
    <property type="entry name" value="TPR"/>
    <property type="match status" value="3"/>
</dbReference>
<dbReference type="InterPro" id="IPR052346">
    <property type="entry name" value="O-mannosyl-transferase_TMTC"/>
</dbReference>
<evidence type="ECO:0000256" key="14">
    <source>
        <dbReference type="SAM" id="MobiDB-lite"/>
    </source>
</evidence>
<evidence type="ECO:0000256" key="1">
    <source>
        <dbReference type="ARBA" id="ARBA00004141"/>
    </source>
</evidence>
<feature type="domain" description="DUF1736" evidence="17">
    <location>
        <begin position="291"/>
        <end position="350"/>
    </location>
</feature>
<feature type="transmembrane region" description="Helical" evidence="15">
    <location>
        <begin position="403"/>
        <end position="422"/>
    </location>
</feature>
<evidence type="ECO:0000256" key="16">
    <source>
        <dbReference type="SAM" id="SignalP"/>
    </source>
</evidence>
<dbReference type="InterPro" id="IPR011990">
    <property type="entry name" value="TPR-like_helical_dom_sf"/>
</dbReference>
<organism evidence="18 19">
    <name type="scientific">Phytophthora lilii</name>
    <dbReference type="NCBI Taxonomy" id="2077276"/>
    <lineage>
        <taxon>Eukaryota</taxon>
        <taxon>Sar</taxon>
        <taxon>Stramenopiles</taxon>
        <taxon>Oomycota</taxon>
        <taxon>Peronosporomycetes</taxon>
        <taxon>Peronosporales</taxon>
        <taxon>Peronosporaceae</taxon>
        <taxon>Phytophthora</taxon>
    </lineage>
</organism>
<keyword evidence="16" id="KW-0732">Signal</keyword>
<evidence type="ECO:0000313" key="19">
    <source>
        <dbReference type="Proteomes" id="UP001165083"/>
    </source>
</evidence>
<feature type="transmembrane region" description="Helical" evidence="15">
    <location>
        <begin position="371"/>
        <end position="391"/>
    </location>
</feature>
<dbReference type="PANTHER" id="PTHR44227:SF3">
    <property type="entry name" value="PROTEIN O-MANNOSYL-TRANSFERASE TMTC4"/>
    <property type="match status" value="1"/>
</dbReference>
<comment type="caution">
    <text evidence="18">The sequence shown here is derived from an EMBL/GenBank/DDBJ whole genome shotgun (WGS) entry which is preliminary data.</text>
</comment>
<feature type="transmembrane region" description="Helical" evidence="15">
    <location>
        <begin position="456"/>
        <end position="474"/>
    </location>
</feature>
<feature type="signal peptide" evidence="16">
    <location>
        <begin position="1"/>
        <end position="27"/>
    </location>
</feature>
<feature type="repeat" description="TPR" evidence="13">
    <location>
        <begin position="676"/>
        <end position="709"/>
    </location>
</feature>
<evidence type="ECO:0000256" key="2">
    <source>
        <dbReference type="ARBA" id="ARBA00004240"/>
    </source>
</evidence>
<comment type="similarity">
    <text evidence="4">Belongs to the TMTC family.</text>
</comment>
<evidence type="ECO:0000256" key="4">
    <source>
        <dbReference type="ARBA" id="ARBA00007882"/>
    </source>
</evidence>
<keyword evidence="8" id="KW-0677">Repeat</keyword>
<dbReference type="Proteomes" id="UP001165083">
    <property type="component" value="Unassembled WGS sequence"/>
</dbReference>
<dbReference type="GO" id="GO:0004169">
    <property type="term" value="F:dolichyl-phosphate-mannose-protein mannosyltransferase activity"/>
    <property type="evidence" value="ECO:0007669"/>
    <property type="project" value="UniProtKB-EC"/>
</dbReference>
<feature type="region of interest" description="Disordered" evidence="14">
    <location>
        <begin position="126"/>
        <end position="145"/>
    </location>
</feature>
<evidence type="ECO:0000259" key="17">
    <source>
        <dbReference type="Pfam" id="PF08409"/>
    </source>
</evidence>
<evidence type="ECO:0000256" key="9">
    <source>
        <dbReference type="ARBA" id="ARBA00022803"/>
    </source>
</evidence>
<dbReference type="InterPro" id="IPR013618">
    <property type="entry name" value="TMTC_DUF1736"/>
</dbReference>
<dbReference type="GO" id="GO:0016020">
    <property type="term" value="C:membrane"/>
    <property type="evidence" value="ECO:0007669"/>
    <property type="project" value="UniProtKB-SubCell"/>
</dbReference>
<feature type="transmembrane region" description="Helical" evidence="15">
    <location>
        <begin position="181"/>
        <end position="199"/>
    </location>
</feature>
<dbReference type="Pfam" id="PF13181">
    <property type="entry name" value="TPR_8"/>
    <property type="match status" value="1"/>
</dbReference>
<dbReference type="Gene3D" id="1.25.40.10">
    <property type="entry name" value="Tetratricopeptide repeat domain"/>
    <property type="match status" value="1"/>
</dbReference>
<feature type="transmembrane region" description="Helical" evidence="15">
    <location>
        <begin position="256"/>
        <end position="274"/>
    </location>
</feature>
<evidence type="ECO:0000256" key="5">
    <source>
        <dbReference type="ARBA" id="ARBA00012839"/>
    </source>
</evidence>
<proteinExistence type="inferred from homology"/>
<accession>A0A9W6TSV3</accession>
<feature type="transmembrane region" description="Helical" evidence="15">
    <location>
        <begin position="341"/>
        <end position="359"/>
    </location>
</feature>
<reference evidence="18" key="1">
    <citation type="submission" date="2023-04" db="EMBL/GenBank/DDBJ databases">
        <title>Phytophthora lilii NBRC 32176.</title>
        <authorList>
            <person name="Ichikawa N."/>
            <person name="Sato H."/>
            <person name="Tonouchi N."/>
        </authorList>
    </citation>
    <scope>NUCLEOTIDE SEQUENCE</scope>
    <source>
        <strain evidence="18">NBRC 32176</strain>
    </source>
</reference>
<evidence type="ECO:0000256" key="7">
    <source>
        <dbReference type="ARBA" id="ARBA00022692"/>
    </source>
</evidence>
<evidence type="ECO:0000256" key="15">
    <source>
        <dbReference type="SAM" id="Phobius"/>
    </source>
</evidence>
<keyword evidence="11 15" id="KW-1133">Transmembrane helix</keyword>
<name>A0A9W6TSV3_9STRA</name>
<evidence type="ECO:0000256" key="3">
    <source>
        <dbReference type="ARBA" id="ARBA00004922"/>
    </source>
</evidence>
<dbReference type="EMBL" id="BSXW01000341">
    <property type="protein sequence ID" value="GMF19377.1"/>
    <property type="molecule type" value="Genomic_DNA"/>
</dbReference>
<dbReference type="PROSITE" id="PS50005">
    <property type="entry name" value="TPR"/>
    <property type="match status" value="1"/>
</dbReference>
<sequence length="781" mass="86440">MRLDASAHEAAALLVALAALLTGWSAAANGFTWDDRSAVLSNADAQGGALAAVFRDDFWGTPLRSRRSHKSFRPLTVLSFRLDFLLAGGHSARLYHATNALVHAVCALLVWRVALELFRRHARGQKLEDNPQDAAPPSDSRADNRESYRDVVVGPLVAGLLFAVHPVHCDAVASIVGRADLLCTALSLAAFLAYVRGATRAGTRWGQVAMALLLTIAAGLCKELGFTNFALLVAYDLLRLQQYQKVATRVRAMKRRVATTVIVGMLAAMIRVWINGEHRQMEWNILANNVVVQESRLTRVLSYAHVHAWYLWKLVWPRWLCFDYGYNTISVIESVLDPRNVYTLLAYATVLVGLRSAVLQLCGSSKTPPSSFLMMSIAFGVVPFMPASNIIFPVGTVVAERLLYFPSVGFCLLVGYIFNHALSIGSKYSSLAVKCEPVHCASIFDFKNMAPKLLRIARPLILFCGVLLLAVGSYRSYLRNVDWVSEEMLFKAAVKVVPTNVKVLSNEAKNLLNSDPEKALEYLRVAIGMLPKHIEGHTNAGLAYVTLAARNNFDDDLFLNGIRHLYKSTMLAPGHFQSSGFLGGEIYMHWINSRLQSGDPSLHDFLGSPSITRATEFLDRAIDQSSIYPTHFYNRGKLAYEIGDFDTAISYFRSTEVANSVVRDRQVDPELLVEASSIYNMLGLCYKKKGDIEQSLDMLRKGIALYPMETDLHVNAALILKSEGRYEEADAQLKAALIAATEPAHIAKLREIATSLMTADMPEVVEAFLNRASALEREYEV</sequence>
<keyword evidence="12 15" id="KW-0472">Membrane</keyword>
<comment type="subcellular location">
    <subcellularLocation>
        <location evidence="2">Endoplasmic reticulum</location>
    </subcellularLocation>
    <subcellularLocation>
        <location evidence="1">Membrane</location>
        <topology evidence="1">Multi-pass membrane protein</topology>
    </subcellularLocation>
</comment>
<dbReference type="GO" id="GO:0030968">
    <property type="term" value="P:endoplasmic reticulum unfolded protein response"/>
    <property type="evidence" value="ECO:0007669"/>
    <property type="project" value="TreeGrafter"/>
</dbReference>